<feature type="coiled-coil region" evidence="1">
    <location>
        <begin position="858"/>
        <end position="906"/>
    </location>
</feature>
<feature type="compositionally biased region" description="Basic and acidic residues" evidence="2">
    <location>
        <begin position="15"/>
        <end position="37"/>
    </location>
</feature>
<feature type="compositionally biased region" description="Basic and acidic residues" evidence="2">
    <location>
        <begin position="1243"/>
        <end position="1301"/>
    </location>
</feature>
<sequence>MTAEGTACNGAAEAPRAEFALEEKAAAPEEKAAAGEREGDDLGGPFVIVNGGDSDGHSDRGSDLGGRAPGEDSPSEEDDAPASNAAPDEAAGGDHGAAGGEVGAVLGGASPADDGDRAADGSEGGADERKGEPWSDFGAEVAKQEALAEEDGGAATSASTERDHAANSEAPDVDSEVEGKEHAVDGLLVTDVAEAVVQEAASAQQEGEEADEVSCGRDDDALTPANSCSAATDINGADSNEAEGATDVVEHEPVEQEGTDGPSVLVENGHADEVADSSLAATEPETQEEAAAESCAHGDAQTCTDDSPASESEVSVEDSKEDKCAADFVEVVEQGTCGEDTLTPNLRADTQADSSEPDSHANESILEQSATEITDSVEGEGDATLSADSYIIASDSKVHGIEMEEQDTDPQAEEAPTTEPEISEGVLKATDRNCAGSVEELIGEVGEEVDACGHSSVEGSVDASREQEAVVSQAEVEATCGVLQLEGAGVVCSNVEIELPVEKEINEAVPNVDESVRIGSENKCNAEESASNEITAESDLKAENVVQVRTVACEVEETEVKELDDSNVDPLLSQQDSESALETVDRGKIEIDNDEVELKKEAVDAAPVEKKTNDLHLLDCDSMTSSSATVLESSDHVHAEDSRSLEISKTTVEQLICGASLDHGTVVTGEAEITSATENGYKEKPSDNAVDEGGPVDLNSNELVIDDAQPSSTTGYEFGGLDNDVGTSKDESSEIVEGTKSLDIESEVCNASTTSDECSSRIVNEGSYPAEEVVPLIEKPCLSDESCNSISSENLSVSTKLEALEPSSIGTVVPAEQKDVDERASGELHGDHAQIIGQQRMYIIRIPRFASEDTWAKMEAAQAHLDQLTQKRDAINHLRQKQKAVCDQYRERLEAARRVEREARTAHGDKKNDLNSVRSVLGKLHQANSIEEIDELIVKKERTMQHETITLREEKILIKEINDLKAQRKQLSSNIGSKAEINEAFDQRDHIHERHKELKKDSDVLFTNLKSLEENTRKIQKSFDEERIALRKLTEEHRAANEIRQKAYSEWSELKQEPFKKNKYFFMYRDDRKNAENFRNSGDIYGLKSFCNNQIEKVMEMWNKNEEFRKQYVESNKVSTLRRLGTLDGRKLGPDEEPPVIPSRRPSNTSYLTASNTEVPTLTSIPAPTLAAPASVPAKEDPFPVLPAPQIIKRAKAKASGNSAQIDSSAVAVSEAEDVKQTEKEKARLIEEQLELARKAEELARKEEELRKERAAAEKERLRLEQKAKAKEAEERKRRKAEKDKERAEFKARKEAEEKEKKKAKKDKKKGGTPAESSVAGDSNAAALATADTDSNASDNPREVDVPQPSAPKKLSRPAAAIKQLNRVQPMPAPLRNRGKRKMRQYLLIAAAVLSVLALFVAGNYIPRLKSVHF</sequence>
<feature type="region of interest" description="Disordered" evidence="2">
    <location>
        <begin position="198"/>
        <end position="426"/>
    </location>
</feature>
<evidence type="ECO:0000256" key="3">
    <source>
        <dbReference type="SAM" id="Phobius"/>
    </source>
</evidence>
<feature type="compositionally biased region" description="Basic residues" evidence="2">
    <location>
        <begin position="1302"/>
        <end position="1311"/>
    </location>
</feature>
<keyword evidence="1" id="KW-0175">Coiled coil</keyword>
<feature type="region of interest" description="Disordered" evidence="2">
    <location>
        <begin position="1126"/>
        <end position="1151"/>
    </location>
</feature>
<gene>
    <name evidence="4" type="ORF">U9M48_014779</name>
</gene>
<feature type="compositionally biased region" description="Low complexity" evidence="2">
    <location>
        <begin position="81"/>
        <end position="90"/>
    </location>
</feature>
<evidence type="ECO:0000256" key="2">
    <source>
        <dbReference type="SAM" id="MobiDB-lite"/>
    </source>
</evidence>
<dbReference type="Proteomes" id="UP001341281">
    <property type="component" value="Chromosome 03"/>
</dbReference>
<evidence type="ECO:0000313" key="5">
    <source>
        <dbReference type="Proteomes" id="UP001341281"/>
    </source>
</evidence>
<feature type="compositionally biased region" description="Basic and acidic residues" evidence="2">
    <location>
        <begin position="114"/>
        <end position="133"/>
    </location>
</feature>
<evidence type="ECO:0000313" key="4">
    <source>
        <dbReference type="EMBL" id="WVZ65414.1"/>
    </source>
</evidence>
<feature type="coiled-coil region" evidence="1">
    <location>
        <begin position="954"/>
        <end position="1050"/>
    </location>
</feature>
<evidence type="ECO:0000256" key="1">
    <source>
        <dbReference type="SAM" id="Coils"/>
    </source>
</evidence>
<feature type="compositionally biased region" description="Polar residues" evidence="2">
    <location>
        <begin position="365"/>
        <end position="374"/>
    </location>
</feature>
<feature type="region of interest" description="Disordered" evidence="2">
    <location>
        <begin position="1197"/>
        <end position="1225"/>
    </location>
</feature>
<proteinExistence type="predicted"/>
<feature type="compositionally biased region" description="Acidic residues" evidence="2">
    <location>
        <begin position="403"/>
        <end position="412"/>
    </location>
</feature>
<keyword evidence="3" id="KW-1133">Transmembrane helix</keyword>
<dbReference type="PANTHER" id="PTHR48454:SF1">
    <property type="entry name" value="PROTON PUMP-INTERACTOR 1"/>
    <property type="match status" value="1"/>
</dbReference>
<reference evidence="4 5" key="1">
    <citation type="submission" date="2024-02" db="EMBL/GenBank/DDBJ databases">
        <title>High-quality chromosome-scale genome assembly of Pensacola bahiagrass (Paspalum notatum Flugge var. saurae).</title>
        <authorList>
            <person name="Vega J.M."/>
            <person name="Podio M."/>
            <person name="Orjuela J."/>
            <person name="Siena L.A."/>
            <person name="Pessino S.C."/>
            <person name="Combes M.C."/>
            <person name="Mariac C."/>
            <person name="Albertini E."/>
            <person name="Pupilli F."/>
            <person name="Ortiz J.P.A."/>
            <person name="Leblanc O."/>
        </authorList>
    </citation>
    <scope>NUCLEOTIDE SEQUENCE [LARGE SCALE GENOMIC DNA]</scope>
    <source>
        <strain evidence="4">R1</strain>
        <tissue evidence="4">Leaf</tissue>
    </source>
</reference>
<keyword evidence="3" id="KW-0812">Transmembrane</keyword>
<name>A0AAQ3T279_PASNO</name>
<keyword evidence="5" id="KW-1185">Reference proteome</keyword>
<feature type="region of interest" description="Disordered" evidence="2">
    <location>
        <begin position="1243"/>
        <end position="1356"/>
    </location>
</feature>
<feature type="compositionally biased region" description="Gly residues" evidence="2">
    <location>
        <begin position="93"/>
        <end position="106"/>
    </location>
</feature>
<accession>A0AAQ3T279</accession>
<organism evidence="4 5">
    <name type="scientific">Paspalum notatum var. saurae</name>
    <dbReference type="NCBI Taxonomy" id="547442"/>
    <lineage>
        <taxon>Eukaryota</taxon>
        <taxon>Viridiplantae</taxon>
        <taxon>Streptophyta</taxon>
        <taxon>Embryophyta</taxon>
        <taxon>Tracheophyta</taxon>
        <taxon>Spermatophyta</taxon>
        <taxon>Magnoliopsida</taxon>
        <taxon>Liliopsida</taxon>
        <taxon>Poales</taxon>
        <taxon>Poaceae</taxon>
        <taxon>PACMAD clade</taxon>
        <taxon>Panicoideae</taxon>
        <taxon>Andropogonodae</taxon>
        <taxon>Paspaleae</taxon>
        <taxon>Paspalinae</taxon>
        <taxon>Paspalum</taxon>
    </lineage>
</organism>
<feature type="transmembrane region" description="Helical" evidence="3">
    <location>
        <begin position="1386"/>
        <end position="1406"/>
    </location>
</feature>
<feature type="region of interest" description="Disordered" evidence="2">
    <location>
        <begin position="708"/>
        <end position="729"/>
    </location>
</feature>
<dbReference type="PANTHER" id="PTHR48454">
    <property type="entry name" value="PUTATIVE RNA-BINDING DOMAIN-CONTAINING PROTEIN-RELATED"/>
    <property type="match status" value="1"/>
</dbReference>
<dbReference type="EMBL" id="CP144747">
    <property type="protein sequence ID" value="WVZ65414.1"/>
    <property type="molecule type" value="Genomic_DNA"/>
</dbReference>
<keyword evidence="3" id="KW-0472">Membrane</keyword>
<feature type="region of interest" description="Disordered" evidence="2">
    <location>
        <begin position="1"/>
        <end position="186"/>
    </location>
</feature>
<protein>
    <recommendedName>
        <fullName evidence="6">Proton pump-interactor 1</fullName>
    </recommendedName>
</protein>
<evidence type="ECO:0008006" key="6">
    <source>
        <dbReference type="Google" id="ProtNLM"/>
    </source>
</evidence>